<protein>
    <submittedName>
        <fullName evidence="2">Uncharacterized protein</fullName>
    </submittedName>
</protein>
<keyword evidence="3" id="KW-1185">Reference proteome</keyword>
<accession>M7CRL9</accession>
<dbReference type="EMBL" id="APAT01000015">
    <property type="protein sequence ID" value="EMP56281.1"/>
    <property type="molecule type" value="Genomic_DNA"/>
</dbReference>
<evidence type="ECO:0000313" key="2">
    <source>
        <dbReference type="EMBL" id="EMP56281.1"/>
    </source>
</evidence>
<evidence type="ECO:0000313" key="3">
    <source>
        <dbReference type="Proteomes" id="UP000011960"/>
    </source>
</evidence>
<dbReference type="AlphaFoldDB" id="M7CRL9"/>
<evidence type="ECO:0000256" key="1">
    <source>
        <dbReference type="SAM" id="MobiDB-lite"/>
    </source>
</evidence>
<proteinExistence type="predicted"/>
<dbReference type="Proteomes" id="UP000011960">
    <property type="component" value="Unassembled WGS sequence"/>
</dbReference>
<gene>
    <name evidence="2" type="ORF">MSNKSG1_10418</name>
</gene>
<name>M7CRL9_9GAMM</name>
<reference evidence="2 3" key="1">
    <citation type="journal article" date="2013" name="Genome Announc.">
        <title>Genome Sequence of Hydrothermal Arsenic-Respiring Bacterium Marinobacter santoriniensis NKSG1T.</title>
        <authorList>
            <person name="Handley K.M."/>
            <person name="Upton M."/>
            <person name="Beatson S.A."/>
            <person name="Hery M."/>
            <person name="Lloyd J.R."/>
        </authorList>
    </citation>
    <scope>NUCLEOTIDE SEQUENCE [LARGE SCALE GENOMIC DNA]</scope>
    <source>
        <strain evidence="2 3">NKSG1</strain>
    </source>
</reference>
<comment type="caution">
    <text evidence="2">The sequence shown here is derived from an EMBL/GenBank/DDBJ whole genome shotgun (WGS) entry which is preliminary data.</text>
</comment>
<sequence>MGSQRIAHTGGRPAVNQDIGGAGNDRRGRKTFVIGAEVSDQNHRFAHIASFAFVAIHETTSPF</sequence>
<organism evidence="2 3">
    <name type="scientific">Marinobacter santoriniensis NKSG1</name>
    <dbReference type="NCBI Taxonomy" id="1288826"/>
    <lineage>
        <taxon>Bacteria</taxon>
        <taxon>Pseudomonadati</taxon>
        <taxon>Pseudomonadota</taxon>
        <taxon>Gammaproteobacteria</taxon>
        <taxon>Pseudomonadales</taxon>
        <taxon>Marinobacteraceae</taxon>
        <taxon>Marinobacter</taxon>
    </lineage>
</organism>
<feature type="region of interest" description="Disordered" evidence="1">
    <location>
        <begin position="1"/>
        <end position="27"/>
    </location>
</feature>